<dbReference type="InterPro" id="IPR011083">
    <property type="entry name" value="Phage_tail_collar_dom"/>
</dbReference>
<sequence>MDAYMGEIRAFGFDYPPVDWAFCDGHAVDVAQFQALFSIIDFTYGGNGRTTFNLPNLKGHAAMGASYDYALAKATGTPTVALTHPQLPAHHHEALTYIGNLADAKLSASPKDNCLGRYEVAGVNKLANHYLPGSTDTDTTLAEASIGIAGEGAAHQNMQPYLALNYCICLVGEYPAPE</sequence>
<dbReference type="Pfam" id="PF07484">
    <property type="entry name" value="Collar"/>
    <property type="match status" value="1"/>
</dbReference>
<protein>
    <submittedName>
        <fullName evidence="2">Microcystin-dependent protein</fullName>
    </submittedName>
</protein>
<dbReference type="InterPro" id="IPR037053">
    <property type="entry name" value="Phage_tail_collar_dom_sf"/>
</dbReference>
<evidence type="ECO:0000313" key="3">
    <source>
        <dbReference type="Proteomes" id="UP001238467"/>
    </source>
</evidence>
<proteinExistence type="predicted"/>
<evidence type="ECO:0000313" key="2">
    <source>
        <dbReference type="EMBL" id="MDQ0346156.1"/>
    </source>
</evidence>
<dbReference type="Proteomes" id="UP001238467">
    <property type="component" value="Unassembled WGS sequence"/>
</dbReference>
<gene>
    <name evidence="2" type="ORF">J2S76_000557</name>
</gene>
<reference evidence="2 3" key="1">
    <citation type="submission" date="2023-07" db="EMBL/GenBank/DDBJ databases">
        <title>Genomic Encyclopedia of Type Strains, Phase IV (KMG-IV): sequencing the most valuable type-strain genomes for metagenomic binning, comparative biology and taxonomic classification.</title>
        <authorList>
            <person name="Goeker M."/>
        </authorList>
    </citation>
    <scope>NUCLEOTIDE SEQUENCE [LARGE SCALE GENOMIC DNA]</scope>
    <source>
        <strain evidence="2 3">DSM 1277</strain>
    </source>
</reference>
<feature type="domain" description="Phage tail collar" evidence="1">
    <location>
        <begin position="6"/>
        <end position="60"/>
    </location>
</feature>
<name>A0ABU0DCL6_9HYPH</name>
<organism evidence="2 3">
    <name type="scientific">Ancylobacter vacuolatus</name>
    <dbReference type="NCBI Taxonomy" id="223389"/>
    <lineage>
        <taxon>Bacteria</taxon>
        <taxon>Pseudomonadati</taxon>
        <taxon>Pseudomonadota</taxon>
        <taxon>Alphaproteobacteria</taxon>
        <taxon>Hyphomicrobiales</taxon>
        <taxon>Xanthobacteraceae</taxon>
        <taxon>Ancylobacter</taxon>
    </lineage>
</organism>
<dbReference type="EMBL" id="JAUSUH010000001">
    <property type="protein sequence ID" value="MDQ0346156.1"/>
    <property type="molecule type" value="Genomic_DNA"/>
</dbReference>
<evidence type="ECO:0000259" key="1">
    <source>
        <dbReference type="Pfam" id="PF07484"/>
    </source>
</evidence>
<accession>A0ABU0DCL6</accession>
<dbReference type="Gene3D" id="3.90.1340.10">
    <property type="entry name" value="Phage tail collar domain"/>
    <property type="match status" value="1"/>
</dbReference>
<comment type="caution">
    <text evidence="2">The sequence shown here is derived from an EMBL/GenBank/DDBJ whole genome shotgun (WGS) entry which is preliminary data.</text>
</comment>
<dbReference type="SUPFAM" id="SSF88874">
    <property type="entry name" value="Receptor-binding domain of short tail fibre protein gp12"/>
    <property type="match status" value="1"/>
</dbReference>
<dbReference type="RefSeq" id="WP_307057313.1">
    <property type="nucleotide sequence ID" value="NZ_JAUSUH010000001.1"/>
</dbReference>
<keyword evidence="3" id="KW-1185">Reference proteome</keyword>